<gene>
    <name evidence="7" type="primary">dabB</name>
    <name evidence="11" type="ORF">GCM10023213_33570</name>
</gene>
<feature type="transmembrane region" description="Helical" evidence="7">
    <location>
        <begin position="395"/>
        <end position="413"/>
    </location>
</feature>
<dbReference type="EMBL" id="BAABIA010000007">
    <property type="protein sequence ID" value="GAA5144130.1"/>
    <property type="molecule type" value="Genomic_DNA"/>
</dbReference>
<name>A0ABP9PBT5_9BACT</name>
<dbReference type="PANTHER" id="PTHR42829">
    <property type="entry name" value="NADH-UBIQUINONE OXIDOREDUCTASE CHAIN 5"/>
    <property type="match status" value="1"/>
</dbReference>
<dbReference type="InterPro" id="IPR046396">
    <property type="entry name" value="Transporter_DabB"/>
</dbReference>
<feature type="transmembrane region" description="Helical" evidence="7">
    <location>
        <begin position="146"/>
        <end position="162"/>
    </location>
</feature>
<evidence type="ECO:0000256" key="2">
    <source>
        <dbReference type="ARBA" id="ARBA00022448"/>
    </source>
</evidence>
<dbReference type="HAMAP" id="MF_00862">
    <property type="entry name" value="DabB"/>
    <property type="match status" value="1"/>
</dbReference>
<dbReference type="PRINTS" id="PR01434">
    <property type="entry name" value="NADHDHGNASE5"/>
</dbReference>
<keyword evidence="5 7" id="KW-1133">Transmembrane helix</keyword>
<dbReference type="InterPro" id="IPR001516">
    <property type="entry name" value="Proton_antipo_N"/>
</dbReference>
<dbReference type="Pfam" id="PF00662">
    <property type="entry name" value="Proton_antipo_N"/>
    <property type="match status" value="1"/>
</dbReference>
<keyword evidence="4 7" id="KW-0812">Transmembrane</keyword>
<evidence type="ECO:0000256" key="5">
    <source>
        <dbReference type="ARBA" id="ARBA00022989"/>
    </source>
</evidence>
<feature type="transmembrane region" description="Helical" evidence="7">
    <location>
        <begin position="53"/>
        <end position="74"/>
    </location>
</feature>
<feature type="domain" description="NADH:quinone oxidoreductase/Mrp antiporter transmembrane" evidence="9">
    <location>
        <begin position="103"/>
        <end position="317"/>
    </location>
</feature>
<feature type="transmembrane region" description="Helical" evidence="7">
    <location>
        <begin position="365"/>
        <end position="383"/>
    </location>
</feature>
<evidence type="ECO:0000256" key="3">
    <source>
        <dbReference type="ARBA" id="ARBA00022475"/>
    </source>
</evidence>
<comment type="caution">
    <text evidence="11">The sequence shown here is derived from an EMBL/GenBank/DDBJ whole genome shotgun (WGS) entry which is preliminary data.</text>
</comment>
<comment type="subunit">
    <text evidence="7">Forms a complex with DabA.</text>
</comment>
<comment type="subcellular location">
    <subcellularLocation>
        <location evidence="7">Cell membrane</location>
        <topology evidence="7">Multi-pass membrane protein</topology>
    </subcellularLocation>
    <subcellularLocation>
        <location evidence="1">Endomembrane system</location>
        <topology evidence="1">Multi-pass membrane protein</topology>
    </subcellularLocation>
    <subcellularLocation>
        <location evidence="8">Membrane</location>
        <topology evidence="8">Multi-pass membrane protein</topology>
    </subcellularLocation>
</comment>
<feature type="transmembrane region" description="Helical" evidence="7">
    <location>
        <begin position="215"/>
        <end position="237"/>
    </location>
</feature>
<reference evidence="12" key="1">
    <citation type="journal article" date="2019" name="Int. J. Syst. Evol. Microbiol.">
        <title>The Global Catalogue of Microorganisms (GCM) 10K type strain sequencing project: providing services to taxonomists for standard genome sequencing and annotation.</title>
        <authorList>
            <consortium name="The Broad Institute Genomics Platform"/>
            <consortium name="The Broad Institute Genome Sequencing Center for Infectious Disease"/>
            <person name="Wu L."/>
            <person name="Ma J."/>
        </authorList>
    </citation>
    <scope>NUCLEOTIDE SEQUENCE [LARGE SCALE GENOMIC DNA]</scope>
    <source>
        <strain evidence="12">JCM 18053</strain>
    </source>
</reference>
<evidence type="ECO:0000259" key="10">
    <source>
        <dbReference type="Pfam" id="PF00662"/>
    </source>
</evidence>
<organism evidence="11 12">
    <name type="scientific">Prosthecobacter algae</name>
    <dbReference type="NCBI Taxonomy" id="1144682"/>
    <lineage>
        <taxon>Bacteria</taxon>
        <taxon>Pseudomonadati</taxon>
        <taxon>Verrucomicrobiota</taxon>
        <taxon>Verrucomicrobiia</taxon>
        <taxon>Verrucomicrobiales</taxon>
        <taxon>Verrucomicrobiaceae</taxon>
        <taxon>Prosthecobacter</taxon>
    </lineage>
</organism>
<keyword evidence="6 7" id="KW-0472">Membrane</keyword>
<keyword evidence="3 7" id="KW-1003">Cell membrane</keyword>
<evidence type="ECO:0000256" key="7">
    <source>
        <dbReference type="HAMAP-Rule" id="MF_00862"/>
    </source>
</evidence>
<keyword evidence="12" id="KW-1185">Reference proteome</keyword>
<comment type="function">
    <text evidence="7">Part of an energy-coupled inorganic carbon pump.</text>
</comment>
<feature type="transmembrane region" description="Helical" evidence="7">
    <location>
        <begin position="433"/>
        <end position="453"/>
    </location>
</feature>
<feature type="transmembrane region" description="Helical" evidence="7">
    <location>
        <begin position="86"/>
        <end position="102"/>
    </location>
</feature>
<evidence type="ECO:0000256" key="4">
    <source>
        <dbReference type="ARBA" id="ARBA00022692"/>
    </source>
</evidence>
<feature type="transmembrane region" description="Helical" evidence="7">
    <location>
        <begin position="243"/>
        <end position="262"/>
    </location>
</feature>
<proteinExistence type="inferred from homology"/>
<feature type="transmembrane region" description="Helical" evidence="7">
    <location>
        <begin position="283"/>
        <end position="304"/>
    </location>
</feature>
<protein>
    <recommendedName>
        <fullName evidence="7">Probable inorganic carbon transporter subunit DabB</fullName>
    </recommendedName>
</protein>
<dbReference type="Pfam" id="PF00361">
    <property type="entry name" value="Proton_antipo_M"/>
    <property type="match status" value="1"/>
</dbReference>
<feature type="transmembrane region" description="Helical" evidence="7">
    <location>
        <begin position="334"/>
        <end position="353"/>
    </location>
</feature>
<evidence type="ECO:0000313" key="12">
    <source>
        <dbReference type="Proteomes" id="UP001499852"/>
    </source>
</evidence>
<comment type="similarity">
    <text evidence="7">Belongs to the inorganic carbon transporter (TC 9.A.2) DabB family.</text>
</comment>
<feature type="transmembrane region" description="Helical" evidence="7">
    <location>
        <begin position="12"/>
        <end position="33"/>
    </location>
</feature>
<keyword evidence="2 7" id="KW-0813">Transport</keyword>
<evidence type="ECO:0000256" key="1">
    <source>
        <dbReference type="ARBA" id="ARBA00004127"/>
    </source>
</evidence>
<evidence type="ECO:0000256" key="6">
    <source>
        <dbReference type="ARBA" id="ARBA00023136"/>
    </source>
</evidence>
<dbReference type="Proteomes" id="UP001499852">
    <property type="component" value="Unassembled WGS sequence"/>
</dbReference>
<sequence>MREGRQAAEGAALLARIYFAGAVVFVGMVLLAGPMRIEIAAYGPAKLALLMDPLSVTLLALVSFLGMVVTRFSIHYLDGDPGQARFSRWLVLTLSCVLMLAVSSNLLMFTLAWIGTSLCLHQLLVFYDERPGALLTARKKFYLSRLADLCMLGALVLVWQGYGTWEFHELFANPVGPHPGAVAGLFVAAAMLKSAQFPFHSWLPDTLETPTPVSALMHAGIINAGGFLIVRLSPLIIQSPAALNLLAFTGAVTALLGSVVMMTQTSIKKSLAWSTVAQMGFMMLQCGLGAFVLAIMHLVAHSLYKAHAFLSSGSVVGMVKSAWTPVGRPAAHPWVILGSLAAAGVIGAGVAISPGLKVETDPGRLLLVVVFIMALAHLLWTLWSSSLRRVLVVRGLSLAMAAMVACFAIHGVFEKWLHTTVPAYMPPRGALEYGMMVLMALFFLAVLLLQTQLPAWGTHPAMARLYVHASNGFYLGALFNRLIQKIIA</sequence>
<dbReference type="PANTHER" id="PTHR42829:SF1">
    <property type="entry name" value="INORGANIC CARBON TRANSPORTER SUBUNIT DABB-RELATED"/>
    <property type="match status" value="1"/>
</dbReference>
<dbReference type="InterPro" id="IPR003945">
    <property type="entry name" value="NU5C-like"/>
</dbReference>
<accession>A0ABP9PBT5</accession>
<dbReference type="InterPro" id="IPR001750">
    <property type="entry name" value="ND/Mrp_TM"/>
</dbReference>
<evidence type="ECO:0000256" key="8">
    <source>
        <dbReference type="RuleBase" id="RU000320"/>
    </source>
</evidence>
<feature type="domain" description="NADH-Ubiquinone oxidoreductase (complex I) chain 5 N-terminal" evidence="10">
    <location>
        <begin position="46"/>
        <end position="86"/>
    </location>
</feature>
<evidence type="ECO:0000313" key="11">
    <source>
        <dbReference type="EMBL" id="GAA5144130.1"/>
    </source>
</evidence>
<evidence type="ECO:0000259" key="9">
    <source>
        <dbReference type="Pfam" id="PF00361"/>
    </source>
</evidence>